<evidence type="ECO:0000313" key="3">
    <source>
        <dbReference type="Proteomes" id="UP001474181"/>
    </source>
</evidence>
<protein>
    <submittedName>
        <fullName evidence="2">Uncharacterized protein</fullName>
    </submittedName>
</protein>
<name>A0ABV1X660_9ACTN</name>
<reference evidence="2 3" key="1">
    <citation type="submission" date="2024-06" db="EMBL/GenBank/DDBJ databases">
        <title>The Natural Products Discovery Center: Release of the First 8490 Sequenced Strains for Exploring Actinobacteria Biosynthetic Diversity.</title>
        <authorList>
            <person name="Kalkreuter E."/>
            <person name="Kautsar S.A."/>
            <person name="Yang D."/>
            <person name="Bader C.D."/>
            <person name="Teijaro C.N."/>
            <person name="Fluegel L."/>
            <person name="Davis C.M."/>
            <person name="Simpson J.R."/>
            <person name="Lauterbach L."/>
            <person name="Steele A.D."/>
            <person name="Gui C."/>
            <person name="Meng S."/>
            <person name="Li G."/>
            <person name="Viehrig K."/>
            <person name="Ye F."/>
            <person name="Su P."/>
            <person name="Kiefer A.F."/>
            <person name="Nichols A."/>
            <person name="Cepeda A.J."/>
            <person name="Yan W."/>
            <person name="Fan B."/>
            <person name="Jiang Y."/>
            <person name="Adhikari A."/>
            <person name="Zheng C.-J."/>
            <person name="Schuster L."/>
            <person name="Cowan T.M."/>
            <person name="Smanski M.J."/>
            <person name="Chevrette M.G."/>
            <person name="De Carvalho L.P.S."/>
            <person name="Shen B."/>
        </authorList>
    </citation>
    <scope>NUCLEOTIDE SEQUENCE [LARGE SCALE GENOMIC DNA]</scope>
    <source>
        <strain evidence="2 3">NPDC000234</strain>
    </source>
</reference>
<proteinExistence type="predicted"/>
<feature type="compositionally biased region" description="Polar residues" evidence="1">
    <location>
        <begin position="3093"/>
        <end position="3105"/>
    </location>
</feature>
<evidence type="ECO:0000313" key="2">
    <source>
        <dbReference type="EMBL" id="MER7184469.1"/>
    </source>
</evidence>
<accession>A0ABV1X660</accession>
<evidence type="ECO:0000256" key="1">
    <source>
        <dbReference type="SAM" id="MobiDB-lite"/>
    </source>
</evidence>
<keyword evidence="3" id="KW-1185">Reference proteome</keyword>
<feature type="region of interest" description="Disordered" evidence="1">
    <location>
        <begin position="1738"/>
        <end position="1768"/>
    </location>
</feature>
<feature type="non-terminal residue" evidence="2">
    <location>
        <position position="1"/>
    </location>
</feature>
<feature type="compositionally biased region" description="Polar residues" evidence="1">
    <location>
        <begin position="2982"/>
        <end position="2996"/>
    </location>
</feature>
<feature type="compositionally biased region" description="Low complexity" evidence="1">
    <location>
        <begin position="3065"/>
        <end position="3079"/>
    </location>
</feature>
<dbReference type="Proteomes" id="UP001474181">
    <property type="component" value="Unassembled WGS sequence"/>
</dbReference>
<comment type="caution">
    <text evidence="2">The sequence shown here is derived from an EMBL/GenBank/DDBJ whole genome shotgun (WGS) entry which is preliminary data.</text>
</comment>
<feature type="compositionally biased region" description="Low complexity" evidence="1">
    <location>
        <begin position="44"/>
        <end position="57"/>
    </location>
</feature>
<feature type="region of interest" description="Disordered" evidence="1">
    <location>
        <begin position="1094"/>
        <end position="1132"/>
    </location>
</feature>
<feature type="compositionally biased region" description="Pro residues" evidence="1">
    <location>
        <begin position="3080"/>
        <end position="3090"/>
    </location>
</feature>
<feature type="compositionally biased region" description="Low complexity" evidence="1">
    <location>
        <begin position="155"/>
        <end position="168"/>
    </location>
</feature>
<feature type="compositionally biased region" description="Low complexity" evidence="1">
    <location>
        <begin position="100"/>
        <end position="111"/>
    </location>
</feature>
<dbReference type="EMBL" id="JBEPEK010000335">
    <property type="protein sequence ID" value="MER7184469.1"/>
    <property type="molecule type" value="Genomic_DNA"/>
</dbReference>
<feature type="region of interest" description="Disordered" evidence="1">
    <location>
        <begin position="1"/>
        <end position="225"/>
    </location>
</feature>
<feature type="region of interest" description="Disordered" evidence="1">
    <location>
        <begin position="1948"/>
        <end position="1967"/>
    </location>
</feature>
<feature type="region of interest" description="Disordered" evidence="1">
    <location>
        <begin position="236"/>
        <end position="255"/>
    </location>
</feature>
<organism evidence="2 3">
    <name type="scientific">Streptomyces hyaluromycini</name>
    <dbReference type="NCBI Taxonomy" id="1377993"/>
    <lineage>
        <taxon>Bacteria</taxon>
        <taxon>Bacillati</taxon>
        <taxon>Actinomycetota</taxon>
        <taxon>Actinomycetes</taxon>
        <taxon>Kitasatosporales</taxon>
        <taxon>Streptomycetaceae</taxon>
        <taxon>Streptomyces</taxon>
    </lineage>
</organism>
<feature type="compositionally biased region" description="Polar residues" evidence="1">
    <location>
        <begin position="1108"/>
        <end position="1124"/>
    </location>
</feature>
<feature type="region of interest" description="Disordered" evidence="1">
    <location>
        <begin position="3056"/>
        <end position="3124"/>
    </location>
</feature>
<sequence>GRADARSASGDGGDSAALAGPAKDRTTPLEAAEGILRPDGTVHGASARAASEADGAGQTRTGAPGETSRAQRGTDEARSATRSEEAGSGRTASDRQSADTNVTTNITTNTTRTERQRLADFRAAAKRQQAEEAVQGEGTRAGITEASRAEVAPRSAADTSRSATAKSTEASDASDASRGAQEAEGQVRDPGPADRATTHESAATVTDARAGDAQSGAGDRLGHEQDAYDYRHDTSAAKNAEYEESKRQQNETYESRLAEEAERAAERLQHNRRLWNAFEDVRSDLSHEYPAVRSEAVTDIEAVVRGEGVSDHYAEGMSDAYRKAVDEHRQYLEEHPDKRADEMRVGVDSETGAVTHSPLQAKLVKALESVLDDNYRGPSPSDLVEAIHRSSDESSGPKEWARKLGVPEDLVSTVAGAFDEARFEQRRAGESDATTHAFEESLTARLEDHLGNLDHSLSVRSLADQMIREESRSQGVQPRPWREEVKQRLETRMEGIKDAVEQGDLTTRQGEAAIQSLYEGLPQEFALEAAVRQLRSAAADAFDRALTHPDRPGEKPFASEALFDRRPFSPKDEANLRTGFLNEFTADLHDITQQLELDGNLVHRDFLTELLDGAQPRFDALTRGLETRLTLAEDATRTFDSMADSRGLDRSSDDIGAVRKDFLHEYAEATAELPDGRPVRELTSAEYADAAHQFNRTLQELQDRWAGRLDAKTAERDLREQADEVRNNRYVASQDVADRMLADHTKAFDDEVTGILGSRKPEELSAEDWASYTAELSQAHIRLMEQTAARHDLHSGLEKALATADDHLYANVEARRGTELGSQAKRVQDDMHRTLTDAYREQVGMPEKGQWTAEELNARETDFHDTVLDPYTRSLRDRLAYEGAFDAALAEGGRRFNELTSKVDEATGSVTGRYTLNGHDLGKVADDFRSDTAQAHQTIYGPAGRDAEAALKTERADGDVFGTARDQARRDLVHEVEMPRQRAEQEAWRTQLRQKFASFEADVDVREQVETHASSIGSADVRQTFREDSRQVLDSLDAEVRGARTPDDLGTAVRTAQEKIQTLYDDAAELDAEHSQWRESPGWKVDFSQLSIDRTPSRESGRPAGQADATSARGTESSDAQTHGVSLPTEGPVGAVAELRAGMELREQVYQEFEQRLAENPALAQTVPYAEQVKAREWFVDRWTQAAQQPDVDHDALKTELDARLEQAYSQAKATTEAYQVFDREIALSWKLRSTYASFGSSSVARSIRDDFGQAMTAATTGTEVPASELVEQFREQYTQAYQGWQAEQWAHEAFRKALFLPEGDDLTRGRPSWAQEQRAWYDSRLRDLRELYTAEWFAAGEGRPTSETVNRLAEAVRHAASSLMGRADSLGSLVRQAVKLAEARGAEADWSRELAFSHKTEQAALVRDFVEYTAGLKPGARASATADLAAMLDALRDAARVRHLAHQDLDRSLSGVQIAPMTVASGAVVGWARQEIDRIRSEHVQAFEQKYGNMTSTAPSQEQKQQLDADGLSGFGLFVLRLDVNKELQRLKSPYGPATTDDVARVYAGLPSYWKKGLRSTADVAARAFMAVKSAEDAGLGVDEIDFKGMKLGFAPGGAPLGISAASPNGGQGQGQEPGRAPVPEIVITPPAEEVLSAPVQQPRFPGARIDEELELHRPARLDGTLLPPPVHQGPNRFEDGSRMPDYLNLLTLMAEGEPDVLTDPDRLAVLEDAVAFGQSEVTLRGADQVMAEIERLLGQNPATRPEDPRPSGRRPSRSGTDDLPGRVRRALATAPRTFAGEGRDFLYRTAEGRIRALHVRARYYGEWERFGDGAEKLTKVDNLNRSQNTTGAGKTVATTRQLAPGVPLGPPSLPFAGFGRISARFGYSRAFDYLMSEQALTQSENRSAGPSHLHLDDVYYELTVTDGPLRPARQGVLGTPWRRRPAEQPRPDQVFGFGVRDGLGVRLPDNLTDASEPGRTPRAMELGPESDYRLVYTEDFGPVREIRDWAVNRIGAQPGSSAFQELDALFSSDSFQQMAGRLARSRVTSVPLLADDKKRSPLGAFVIERVVPGRAKFVSETDLQELRETGQLTVRNERKESKSRNQDFAAVAGPTFNLPSLFGLTDAVRLRLQFGPSGRYGHASGRTQVTGGSGAVKTVGQVKETATDLYLVEKTVYVRKTGDTQATPFVTWSLDRMTHTEARRLAGWDDGTTLRAQSGAEPFAPAYLTENHPPTLGMSRVEQFTFADGRYNGRPAATAPAAEGTDGIELTGTAAGPGRSVLETFIDQVLEVVSQKYPGMVAPLADLGDPSAWRNDAHYQMVLSNTLTVINTLSHQSMAGNLETMTTTGIRVGLVEPGRATRGYRYIWLDAELTGRRHEGTQNDLKMRYSAPGGTSVAGQQTMSQTAGGGFEVLASVRDKAVDNINAPKHGGTAQAGYQAESRTQHGVGYGPSAMFEPMAVSTQPSHLYSYGFKLTASTGGYWRFRSLLRGVASLGILGTQPFVFSQARTEVLGDTATAPATRGRVLLSVPSEHMPARNPHAAGADNPYAGTDADRVRRELMTAAEAEALTAASLSAIDADRQPGQLGEHPHQTVSVLGLGGEPGIVDRVLKKASGGLWHLTEVGAPAHDAAVRPERAQFLTADFDQSSSPLGSRTTGLFGKGPYLNYLGTVVHRVRVTALRALGRPVPMKTELTVGGSTQASGSQAKTFTHSFGGTLVYNHSHSAGPEITGGYGVVVRPWLRSRGQSYQVARTITSDINRADAGHQVLVAGDAEHEVAASVRTTGLLSPLARLLPGRTHGGAGERWQVSGGWLGHLPERSAHLLRVIKDAAGAVPTYTINRWTQPGWFQNNPFATYPVNSLDTTRVLDEFDRKTRELGIDDASREAIRQLASARVVRALRREMAGIGTSAPATIGGPGWKRIRIGTRTVRVRARLVPDLNGQEFTGLWPGIELEDHRQAVETVTEAFDAVKGSDIGVLNTEGVHTTNHTVPAAGPSYAETGSNRQATSGSRSATRMKVWSTYTSEPHAQFSTGYRLELSMEIEGDEAESGFGKKRKEKKQRVFTEGDIGRLTELVPTSLMRPDTSATAAPDTAPDRLAPPEPDPGPPSVNVLTGNRIPTTPEQLDEWRATPHPDGTTKPFTMPAEGFQVRTVVGAERVQAANVIALAKAYDNKLAGTRGALTGAELDRVLDKATTNGLTAPGTGPAQALEDGTGKGALSAFFHDSVSSQGYQVAGLTEDLFADRSDGSLAMYSRPRFADAELLTVADGVRMETADRFTQSDSVTASQGGTQDSSLGVFPAVKTDMVGVTGPGASGTGSDTIETDGRLVTDDRVKQDRVKPKTGRAFAFAVPVTWLSVAEVNRQFKDGSIGTWIRDHLMGPLGGVKPGTQAVESDGYALAWVREDVARDLGLITDANFPPQVAKAWDQVKNAGQAWSDADGTYWKLRRGLPDLQDALDAAVAARSVARRERDALRAAARREHIAAHTELVAVITAAEARRDRPRSEQLAQARTMAEVTRAAVEALDAEREALSEAQPDHDGWAEIGRDQLDALDGKINLARKAQGSADRRLAELEKDEHDRRQAELLRAVKEARQAAGVRRAAADQQVLAANENVETAVRAYQAAQAALDTRLREVGEQQTAAEAAAAAFHQVRAETDRLTRWHRLPGDPQHANTPDAARTRAGVPEPVLTPAATAAKPKAAPRPRYADAVTTDGSPALIAPEDGTVHRLLDVPKDGSSFFHGLGESLGLAGDADTLRQEFADRLAALPDDSPLLAYVTPDTKDTFTDAELRAAGVDLGADTPPRREFDALGVLPHSAG</sequence>
<feature type="compositionally biased region" description="Basic and acidic residues" evidence="1">
    <location>
        <begin position="72"/>
        <end position="97"/>
    </location>
</feature>
<feature type="non-terminal residue" evidence="2">
    <location>
        <position position="3801"/>
    </location>
</feature>
<gene>
    <name evidence="2" type="ORF">ABT404_34250</name>
</gene>
<feature type="region of interest" description="Disordered" evidence="1">
    <location>
        <begin position="2969"/>
        <end position="2996"/>
    </location>
</feature>
<feature type="compositionally biased region" description="Low complexity" evidence="1">
    <location>
        <begin position="1"/>
        <end position="20"/>
    </location>
</feature>